<dbReference type="Pfam" id="PF14014">
    <property type="entry name" value="DUF4230"/>
    <property type="match status" value="1"/>
</dbReference>
<dbReference type="EMBL" id="CP110226">
    <property type="protein sequence ID" value="UZD23458.1"/>
    <property type="molecule type" value="Genomic_DNA"/>
</dbReference>
<keyword evidence="3" id="KW-1185">Reference proteome</keyword>
<dbReference type="InterPro" id="IPR025324">
    <property type="entry name" value="DUF4230"/>
</dbReference>
<keyword evidence="1" id="KW-0812">Transmembrane</keyword>
<proteinExistence type="predicted"/>
<evidence type="ECO:0000313" key="2">
    <source>
        <dbReference type="EMBL" id="UZD23458.1"/>
    </source>
</evidence>
<protein>
    <submittedName>
        <fullName evidence="2">DUF4230 domain-containing protein</fullName>
    </submittedName>
</protein>
<organism evidence="2 3">
    <name type="scientific">Algoriphagus halophytocola</name>
    <dbReference type="NCBI Taxonomy" id="2991499"/>
    <lineage>
        <taxon>Bacteria</taxon>
        <taxon>Pseudomonadati</taxon>
        <taxon>Bacteroidota</taxon>
        <taxon>Cytophagia</taxon>
        <taxon>Cytophagales</taxon>
        <taxon>Cyclobacteriaceae</taxon>
        <taxon>Algoriphagus</taxon>
    </lineage>
</organism>
<reference evidence="2" key="1">
    <citation type="submission" date="2022-10" db="EMBL/GenBank/DDBJ databases">
        <title>Algoriphagus sp. a novel bacteria isolate from halophytes salicornia europaea.</title>
        <authorList>
            <person name="Peng Y."/>
            <person name="Jiang L."/>
            <person name="Lee J."/>
        </authorList>
    </citation>
    <scope>NUCLEOTIDE SEQUENCE</scope>
    <source>
        <strain evidence="2">TR-M5</strain>
    </source>
</reference>
<keyword evidence="1" id="KW-1133">Transmembrane helix</keyword>
<dbReference type="Proteomes" id="UP001163156">
    <property type="component" value="Chromosome"/>
</dbReference>
<evidence type="ECO:0000256" key="1">
    <source>
        <dbReference type="SAM" id="Phobius"/>
    </source>
</evidence>
<name>A0ABY6MJV6_9BACT</name>
<dbReference type="RefSeq" id="WP_264810000.1">
    <property type="nucleotide sequence ID" value="NZ_CP110226.1"/>
</dbReference>
<keyword evidence="1" id="KW-0472">Membrane</keyword>
<gene>
    <name evidence="2" type="ORF">OM944_02985</name>
</gene>
<accession>A0ABY6MJV6</accession>
<evidence type="ECO:0000313" key="3">
    <source>
        <dbReference type="Proteomes" id="UP001163156"/>
    </source>
</evidence>
<feature type="transmembrane region" description="Helical" evidence="1">
    <location>
        <begin position="6"/>
        <end position="22"/>
    </location>
</feature>
<sequence>MTRFANGFLLAVLLLGSIWYFLDRNAQKNELRAASNMIQEQIQQVGKLIVTEANYSQVFTYKNSQNLFLDMITSDKKALVVTHAKATVEYDLRALEIRLDEKNKTVTLLSIPDPEINIYPEFEYYDVKQDYFNKFEAKDYNKIKNSVTDYFRKKVESSNLRAEAQDRLMEELLNIYILTNSLGWTLVYNEQPITAAEEMERLKQ</sequence>